<feature type="domain" description="Cation/H(+) antiporter central" evidence="12">
    <location>
        <begin position="475"/>
        <end position="609"/>
    </location>
</feature>
<dbReference type="GO" id="GO:0016020">
    <property type="term" value="C:membrane"/>
    <property type="evidence" value="ECO:0007669"/>
    <property type="project" value="UniProtKB-SubCell"/>
</dbReference>
<dbReference type="EMBL" id="CAADRP010001606">
    <property type="protein sequence ID" value="VFU44599.1"/>
    <property type="molecule type" value="Genomic_DNA"/>
</dbReference>
<feature type="transmembrane region" description="Helical" evidence="10">
    <location>
        <begin position="233"/>
        <end position="253"/>
    </location>
</feature>
<evidence type="ECO:0000313" key="14">
    <source>
        <dbReference type="EMBL" id="VFU44599.1"/>
    </source>
</evidence>
<evidence type="ECO:0000259" key="11">
    <source>
        <dbReference type="Pfam" id="PF00999"/>
    </source>
</evidence>
<dbReference type="AlphaFoldDB" id="A0A6N2LTB4"/>
<evidence type="ECO:0000256" key="9">
    <source>
        <dbReference type="ARBA" id="ARBA00038341"/>
    </source>
</evidence>
<name>A0A6N2LTB4_SALVM</name>
<evidence type="ECO:0000256" key="5">
    <source>
        <dbReference type="ARBA" id="ARBA00022958"/>
    </source>
</evidence>
<sequence>MVESSGYLVKGAMDDLEACYFVNQTGGNYFQSTSALTSSLPLFALQLSAVLFTTRLLLLILRPLRQPSIVSLIIAGVVLGPSVLGAAPLFSDHVLPFKAVKVLETFANLALVYYMFLFGLEMDLNPIMNSGSVAIWIAVSGILIPLGFGFGLFYLLHLLDMNAKEINGYKGSIFWAITLTATNFPDVTQVLTDLKLLRTDMGRLAMSSAVSSDFFSWILLVLAMSLLNSHPYYVLPSILAFALLCVFVIRPAISKIANHVVKGDDFTDQHIWFILGWIVFFGFITDVFGLHSMVGGFMLGVIMPRRDAIRMKLMERLDDFVSGILMPLFFLTSGIRTDASERTPCTHFGAKILSTMLVFLFHNKPMEDGFALGVIMNTKGVLSIIIINAGRNIKVLNNQTFTLMVFSALAMTCMVEPLIAAIYKPRNKLLRYKNRTIESVLENGVEFKILACVLSNRDAPCMIASNAGPDIPICVVAVHLVELTGRNTAMLIVHDQSMTSKSNPIRAKSESDQIIAAFKSYEKRNRDVSVQTITAISPYENMHEDICSLALDTRVSLIIIPFQTVLLTADGRAEDAKSTFPAMNQYVLENAPCSVGLLVDRGLGSVVQTGPARNSSGSKGHRISMISSEALAYAWRMAGHPDHVSLTVLRFLPGRVAAESAPEHSSSSHDGLVSFMAIQEREKRLDDEYTYEFMFKTLDDESITYTEKVVSNGDETLAEIRRNEADFDLYIVGRGEKTRSVLTSGLSDWNSCKELGTMGDALASSNFASHASVLVIQQYVPKNYIATSASYGSKSWQPLMFSEQVPFGNSTSISHHYVYDQDEDDDDDDD</sequence>
<evidence type="ECO:0000256" key="3">
    <source>
        <dbReference type="ARBA" id="ARBA00022538"/>
    </source>
</evidence>
<dbReference type="InterPro" id="IPR057291">
    <property type="entry name" value="CHX17_2nd"/>
</dbReference>
<dbReference type="PANTHER" id="PTHR32468">
    <property type="entry name" value="CATION/H + ANTIPORTER"/>
    <property type="match status" value="1"/>
</dbReference>
<keyword evidence="4 10" id="KW-0812">Transmembrane</keyword>
<comment type="similarity">
    <text evidence="9">Belongs to the monovalent cation:proton antiporter 2 (CPA2) transporter (TC 2.A.37) family. CHX (TC 2.A.37.4) subfamily.</text>
</comment>
<feature type="transmembrane region" description="Helical" evidence="10">
    <location>
        <begin position="273"/>
        <end position="299"/>
    </location>
</feature>
<dbReference type="Pfam" id="PF23259">
    <property type="entry name" value="CHX17_C"/>
    <property type="match status" value="1"/>
</dbReference>
<dbReference type="Pfam" id="PF00999">
    <property type="entry name" value="Na_H_Exchanger"/>
    <property type="match status" value="1"/>
</dbReference>
<accession>A0A6N2LTB4</accession>
<dbReference type="InterPro" id="IPR050794">
    <property type="entry name" value="CPA2_transporter"/>
</dbReference>
<dbReference type="InterPro" id="IPR057290">
    <property type="entry name" value="CHX17_C"/>
</dbReference>
<keyword evidence="5" id="KW-0630">Potassium</keyword>
<dbReference type="Gene3D" id="1.20.1530.20">
    <property type="match status" value="1"/>
</dbReference>
<dbReference type="PANTHER" id="PTHR32468:SF74">
    <property type="entry name" value="CATION_H(+) ANTIPORTER 21-RELATED"/>
    <property type="match status" value="1"/>
</dbReference>
<keyword evidence="8 10" id="KW-0472">Membrane</keyword>
<dbReference type="GO" id="GO:0006813">
    <property type="term" value="P:potassium ion transport"/>
    <property type="evidence" value="ECO:0007669"/>
    <property type="project" value="UniProtKB-KW"/>
</dbReference>
<dbReference type="InterPro" id="IPR038770">
    <property type="entry name" value="Na+/solute_symporter_sf"/>
</dbReference>
<organism evidence="14">
    <name type="scientific">Salix viminalis</name>
    <name type="common">Common osier</name>
    <name type="synonym">Basket willow</name>
    <dbReference type="NCBI Taxonomy" id="40686"/>
    <lineage>
        <taxon>Eukaryota</taxon>
        <taxon>Viridiplantae</taxon>
        <taxon>Streptophyta</taxon>
        <taxon>Embryophyta</taxon>
        <taxon>Tracheophyta</taxon>
        <taxon>Spermatophyta</taxon>
        <taxon>Magnoliopsida</taxon>
        <taxon>eudicotyledons</taxon>
        <taxon>Gunneridae</taxon>
        <taxon>Pentapetalae</taxon>
        <taxon>rosids</taxon>
        <taxon>fabids</taxon>
        <taxon>Malpighiales</taxon>
        <taxon>Salicaceae</taxon>
        <taxon>Saliceae</taxon>
        <taxon>Salix</taxon>
    </lineage>
</organism>
<evidence type="ECO:0000256" key="7">
    <source>
        <dbReference type="ARBA" id="ARBA00023065"/>
    </source>
</evidence>
<gene>
    <name evidence="14" type="ORF">SVIM_LOCUS274966</name>
</gene>
<dbReference type="GO" id="GO:0015297">
    <property type="term" value="F:antiporter activity"/>
    <property type="evidence" value="ECO:0007669"/>
    <property type="project" value="InterPro"/>
</dbReference>
<evidence type="ECO:0000256" key="6">
    <source>
        <dbReference type="ARBA" id="ARBA00022989"/>
    </source>
</evidence>
<keyword evidence="3" id="KW-0633">Potassium transport</keyword>
<dbReference type="InterPro" id="IPR006153">
    <property type="entry name" value="Cation/H_exchanger_TM"/>
</dbReference>
<evidence type="ECO:0000259" key="12">
    <source>
        <dbReference type="Pfam" id="PF23256"/>
    </source>
</evidence>
<evidence type="ECO:0000259" key="13">
    <source>
        <dbReference type="Pfam" id="PF23259"/>
    </source>
</evidence>
<evidence type="ECO:0000256" key="10">
    <source>
        <dbReference type="SAM" id="Phobius"/>
    </source>
</evidence>
<keyword evidence="2" id="KW-0813">Transport</keyword>
<evidence type="ECO:0000256" key="8">
    <source>
        <dbReference type="ARBA" id="ARBA00023136"/>
    </source>
</evidence>
<proteinExistence type="inferred from homology"/>
<feature type="transmembrane region" description="Helical" evidence="10">
    <location>
        <begin position="102"/>
        <end position="121"/>
    </location>
</feature>
<evidence type="ECO:0000256" key="2">
    <source>
        <dbReference type="ARBA" id="ARBA00022448"/>
    </source>
</evidence>
<dbReference type="GO" id="GO:0012505">
    <property type="term" value="C:endomembrane system"/>
    <property type="evidence" value="ECO:0007669"/>
    <property type="project" value="TreeGrafter"/>
</dbReference>
<dbReference type="GO" id="GO:1902600">
    <property type="term" value="P:proton transmembrane transport"/>
    <property type="evidence" value="ECO:0007669"/>
    <property type="project" value="InterPro"/>
</dbReference>
<evidence type="ECO:0000256" key="1">
    <source>
        <dbReference type="ARBA" id="ARBA00004141"/>
    </source>
</evidence>
<dbReference type="Pfam" id="PF23256">
    <property type="entry name" value="CHX17_2nd"/>
    <property type="match status" value="1"/>
</dbReference>
<feature type="domain" description="Cation/H(+) antiporter C-terminal" evidence="13">
    <location>
        <begin position="628"/>
        <end position="781"/>
    </location>
</feature>
<feature type="transmembrane region" description="Helical" evidence="10">
    <location>
        <begin position="40"/>
        <end position="61"/>
    </location>
</feature>
<keyword evidence="7" id="KW-0406">Ion transport</keyword>
<comment type="subcellular location">
    <subcellularLocation>
        <location evidence="1">Membrane</location>
        <topology evidence="1">Multi-pass membrane protein</topology>
    </subcellularLocation>
</comment>
<reference evidence="14" key="1">
    <citation type="submission" date="2019-03" db="EMBL/GenBank/DDBJ databases">
        <authorList>
            <person name="Mank J."/>
            <person name="Almeida P."/>
        </authorList>
    </citation>
    <scope>NUCLEOTIDE SEQUENCE</scope>
    <source>
        <strain evidence="14">78183</strain>
    </source>
</reference>
<dbReference type="GO" id="GO:0006885">
    <property type="term" value="P:regulation of pH"/>
    <property type="evidence" value="ECO:0007669"/>
    <property type="project" value="TreeGrafter"/>
</dbReference>
<feature type="domain" description="Cation/H+ exchanger transmembrane" evidence="11">
    <location>
        <begin position="54"/>
        <end position="418"/>
    </location>
</feature>
<feature type="transmembrane region" description="Helical" evidence="10">
    <location>
        <begin position="68"/>
        <end position="90"/>
    </location>
</feature>
<evidence type="ECO:0000256" key="4">
    <source>
        <dbReference type="ARBA" id="ARBA00022692"/>
    </source>
</evidence>
<feature type="transmembrane region" description="Helical" evidence="10">
    <location>
        <begin position="370"/>
        <end position="389"/>
    </location>
</feature>
<feature type="transmembrane region" description="Helical" evidence="10">
    <location>
        <begin position="133"/>
        <end position="156"/>
    </location>
</feature>
<feature type="transmembrane region" description="Helical" evidence="10">
    <location>
        <begin position="401"/>
        <end position="423"/>
    </location>
</feature>
<keyword evidence="6 10" id="KW-1133">Transmembrane helix</keyword>
<protein>
    <submittedName>
        <fullName evidence="14">Uncharacterized protein</fullName>
    </submittedName>
</protein>
<feature type="transmembrane region" description="Helical" evidence="10">
    <location>
        <begin position="204"/>
        <end position="226"/>
    </location>
</feature>